<dbReference type="GO" id="GO:0005783">
    <property type="term" value="C:endoplasmic reticulum"/>
    <property type="evidence" value="ECO:0007669"/>
    <property type="project" value="TreeGrafter"/>
</dbReference>
<proteinExistence type="predicted"/>
<dbReference type="PANTHER" id="PTHR46515:SF1">
    <property type="entry name" value="TATA ELEMENT MODULATORY FACTOR"/>
    <property type="match status" value="1"/>
</dbReference>
<dbReference type="EMBL" id="VBQZ03000043">
    <property type="protein sequence ID" value="MXQ87986.1"/>
    <property type="molecule type" value="Genomic_DNA"/>
</dbReference>
<sequence length="53" mass="6337">MAEELVKLTNQNDELEEKVKEIPKLRTQLRDLDQRYNTILQMYGEKAEEAEEL</sequence>
<dbReference type="Pfam" id="PF12325">
    <property type="entry name" value="TMF_TATA_bd"/>
    <property type="match status" value="1"/>
</dbReference>
<evidence type="ECO:0000313" key="4">
    <source>
        <dbReference type="Proteomes" id="UP000322234"/>
    </source>
</evidence>
<gene>
    <name evidence="3" type="ORF">E5288_WYG022513</name>
</gene>
<accession>A0A6B0RJ12</accession>
<protein>
    <recommendedName>
        <fullName evidence="2">TATA element modulatory factor 1 TATA binding domain-containing protein</fullName>
    </recommendedName>
</protein>
<keyword evidence="4" id="KW-1185">Reference proteome</keyword>
<evidence type="ECO:0000259" key="2">
    <source>
        <dbReference type="Pfam" id="PF12325"/>
    </source>
</evidence>
<dbReference type="AlphaFoldDB" id="A0A6B0RJ12"/>
<feature type="coiled-coil region" evidence="1">
    <location>
        <begin position="5"/>
        <end position="35"/>
    </location>
</feature>
<evidence type="ECO:0000256" key="1">
    <source>
        <dbReference type="SAM" id="Coils"/>
    </source>
</evidence>
<evidence type="ECO:0000313" key="3">
    <source>
        <dbReference type="EMBL" id="MXQ87986.1"/>
    </source>
</evidence>
<dbReference type="GO" id="GO:0005794">
    <property type="term" value="C:Golgi apparatus"/>
    <property type="evidence" value="ECO:0007669"/>
    <property type="project" value="TreeGrafter"/>
</dbReference>
<dbReference type="Proteomes" id="UP000322234">
    <property type="component" value="Unassembled WGS sequence"/>
</dbReference>
<dbReference type="InterPro" id="IPR052602">
    <property type="entry name" value="Growth_transcription_reg"/>
</dbReference>
<organism evidence="3 4">
    <name type="scientific">Bos mutus</name>
    <name type="common">wild yak</name>
    <dbReference type="NCBI Taxonomy" id="72004"/>
    <lineage>
        <taxon>Eukaryota</taxon>
        <taxon>Metazoa</taxon>
        <taxon>Chordata</taxon>
        <taxon>Craniata</taxon>
        <taxon>Vertebrata</taxon>
        <taxon>Euteleostomi</taxon>
        <taxon>Mammalia</taxon>
        <taxon>Eutheria</taxon>
        <taxon>Laurasiatheria</taxon>
        <taxon>Artiodactyla</taxon>
        <taxon>Ruminantia</taxon>
        <taxon>Pecora</taxon>
        <taxon>Bovidae</taxon>
        <taxon>Bovinae</taxon>
        <taxon>Bos</taxon>
    </lineage>
</organism>
<comment type="caution">
    <text evidence="3">The sequence shown here is derived from an EMBL/GenBank/DDBJ whole genome shotgun (WGS) entry which is preliminary data.</text>
</comment>
<name>A0A6B0RJ12_9CETA</name>
<dbReference type="PANTHER" id="PTHR46515">
    <property type="entry name" value="TATA ELEMENT MODULATORY FACTOR TMF1"/>
    <property type="match status" value="1"/>
</dbReference>
<dbReference type="InterPro" id="IPR022091">
    <property type="entry name" value="TMF_TATA-bd"/>
</dbReference>
<feature type="domain" description="TATA element modulatory factor 1 TATA binding" evidence="2">
    <location>
        <begin position="2"/>
        <end position="53"/>
    </location>
</feature>
<keyword evidence="1" id="KW-0175">Coiled coil</keyword>
<reference evidence="3" key="1">
    <citation type="submission" date="2019-10" db="EMBL/GenBank/DDBJ databases">
        <title>The sequence and de novo assembly of the wild yak genome.</title>
        <authorList>
            <person name="Liu Y."/>
        </authorList>
    </citation>
    <scope>NUCLEOTIDE SEQUENCE [LARGE SCALE GENOMIC DNA]</scope>
    <source>
        <strain evidence="3">WY2019</strain>
    </source>
</reference>